<comment type="caution">
    <text evidence="4">The sequence shown here is derived from an EMBL/GenBank/DDBJ whole genome shotgun (WGS) entry which is preliminary data.</text>
</comment>
<feature type="active site" description="Charge relay system" evidence="2">
    <location>
        <position position="321"/>
    </location>
</feature>
<evidence type="ECO:0000313" key="5">
    <source>
        <dbReference type="Proteomes" id="UP000288716"/>
    </source>
</evidence>
<dbReference type="GO" id="GO:0051793">
    <property type="term" value="P:medium-chain fatty acid catabolic process"/>
    <property type="evidence" value="ECO:0007669"/>
    <property type="project" value="TreeGrafter"/>
</dbReference>
<dbReference type="SUPFAM" id="SSF53474">
    <property type="entry name" value="alpha/beta-Hydrolases"/>
    <property type="match status" value="1"/>
</dbReference>
<dbReference type="PIRSF" id="PIRSF005211">
    <property type="entry name" value="Ab_hydro_YheT"/>
    <property type="match status" value="1"/>
</dbReference>
<organism evidence="4 5">
    <name type="scientific">Leptotrombidium deliense</name>
    <dbReference type="NCBI Taxonomy" id="299467"/>
    <lineage>
        <taxon>Eukaryota</taxon>
        <taxon>Metazoa</taxon>
        <taxon>Ecdysozoa</taxon>
        <taxon>Arthropoda</taxon>
        <taxon>Chelicerata</taxon>
        <taxon>Arachnida</taxon>
        <taxon>Acari</taxon>
        <taxon>Acariformes</taxon>
        <taxon>Trombidiformes</taxon>
        <taxon>Prostigmata</taxon>
        <taxon>Anystina</taxon>
        <taxon>Parasitengona</taxon>
        <taxon>Trombiculoidea</taxon>
        <taxon>Trombiculidae</taxon>
        <taxon>Leptotrombidium</taxon>
    </lineage>
</organism>
<feature type="active site" description="Charge relay system" evidence="2">
    <location>
        <position position="292"/>
    </location>
</feature>
<evidence type="ECO:0000313" key="4">
    <source>
        <dbReference type="EMBL" id="RWS26817.1"/>
    </source>
</evidence>
<feature type="domain" description="AB hydrolase-1" evidence="3">
    <location>
        <begin position="113"/>
        <end position="327"/>
    </location>
</feature>
<proteinExistence type="inferred from homology"/>
<evidence type="ECO:0000259" key="3">
    <source>
        <dbReference type="Pfam" id="PF00561"/>
    </source>
</evidence>
<evidence type="ECO:0000256" key="1">
    <source>
        <dbReference type="ARBA" id="ARBA00010884"/>
    </source>
</evidence>
<dbReference type="GO" id="GO:0008126">
    <property type="term" value="F:acetylesterase activity"/>
    <property type="evidence" value="ECO:0007669"/>
    <property type="project" value="TreeGrafter"/>
</dbReference>
<dbReference type="EMBL" id="NCKV01002455">
    <property type="protein sequence ID" value="RWS26817.1"/>
    <property type="molecule type" value="Genomic_DNA"/>
</dbReference>
<gene>
    <name evidence="4" type="ORF">B4U80_08891</name>
</gene>
<comment type="similarity">
    <text evidence="1">Belongs to the AB hydrolase superfamily. AB hydrolase 4 family.</text>
</comment>
<feature type="non-terminal residue" evidence="4">
    <location>
        <position position="357"/>
    </location>
</feature>
<name>A0A443SH11_9ACAR</name>
<dbReference type="AlphaFoldDB" id="A0A443SH11"/>
<feature type="active site" description="Charge relay system" evidence="2">
    <location>
        <position position="164"/>
    </location>
</feature>
<reference evidence="4 5" key="1">
    <citation type="journal article" date="2018" name="Gigascience">
        <title>Genomes of trombidid mites reveal novel predicted allergens and laterally-transferred genes associated with secondary metabolism.</title>
        <authorList>
            <person name="Dong X."/>
            <person name="Chaisiri K."/>
            <person name="Xia D."/>
            <person name="Armstrong S.D."/>
            <person name="Fang Y."/>
            <person name="Donnelly M.J."/>
            <person name="Kadowaki T."/>
            <person name="McGarry J.W."/>
            <person name="Darby A.C."/>
            <person name="Makepeace B.L."/>
        </authorList>
    </citation>
    <scope>NUCLEOTIDE SEQUENCE [LARGE SCALE GENOMIC DNA]</scope>
    <source>
        <strain evidence="4">UoL-UT</strain>
    </source>
</reference>
<dbReference type="OrthoDB" id="247542at2759"/>
<dbReference type="InterPro" id="IPR050960">
    <property type="entry name" value="AB_hydrolase_4_sf"/>
</dbReference>
<keyword evidence="5" id="KW-1185">Reference proteome</keyword>
<protein>
    <submittedName>
        <fullName evidence="4">Phospholipase ABHD3-like protein</fullName>
    </submittedName>
</protein>
<dbReference type="Pfam" id="PF00561">
    <property type="entry name" value="Abhydrolase_1"/>
    <property type="match status" value="1"/>
</dbReference>
<evidence type="ECO:0000256" key="2">
    <source>
        <dbReference type="PIRSR" id="PIRSR005211-1"/>
    </source>
</evidence>
<dbReference type="InterPro" id="IPR012020">
    <property type="entry name" value="ABHD4"/>
</dbReference>
<accession>A0A443SH11</accession>
<dbReference type="InterPro" id="IPR000073">
    <property type="entry name" value="AB_hydrolase_1"/>
</dbReference>
<dbReference type="STRING" id="299467.A0A443SH11"/>
<dbReference type="PANTHER" id="PTHR10794">
    <property type="entry name" value="ABHYDROLASE DOMAIN-CONTAINING PROTEIN"/>
    <property type="match status" value="1"/>
</dbReference>
<feature type="non-terminal residue" evidence="4">
    <location>
        <position position="1"/>
    </location>
</feature>
<dbReference type="VEuPathDB" id="VectorBase:LDEU005224"/>
<dbReference type="PANTHER" id="PTHR10794:SF63">
    <property type="entry name" value="ALPHA_BETA HYDROLASE 1, ISOFORM A"/>
    <property type="match status" value="1"/>
</dbReference>
<dbReference type="Gene3D" id="3.40.50.1820">
    <property type="entry name" value="alpha/beta hydrolase"/>
    <property type="match status" value="1"/>
</dbReference>
<sequence>QLHEKYWPTFWCFGTHAQTALANAIRGALPNLKYQREVILMPDGGQVSLDWYDAPRLSPDRFSDSHRPIALFMPGLTGDSNTEYIKSLIPNAHAVGYRYKRSEHCKFTKVNFHRVVAFNNRGRGGMKLLTPRLYCAANCDDVRYVLERIKTKHPKAQIVAIGVSLGGIVLCRYLTETGDKALVDAAMLISVAYDLVAGSESMSRNGLNKALNNHLARSLCTIVADQKEVLQPLKEIDYDEVLKSSTLRDFDERFTIKMWGFESSDHYYREASNKGKLNLIKRPTLCVSAADDMFAPLYSLPIEEIEKSSHVGLVVTQKGGHIGFMEGFLPTLPFFSERLLKQYLSALIKLDDIKNNF</sequence>
<dbReference type="GO" id="GO:0051792">
    <property type="term" value="P:medium-chain fatty acid biosynthetic process"/>
    <property type="evidence" value="ECO:0007669"/>
    <property type="project" value="TreeGrafter"/>
</dbReference>
<dbReference type="GO" id="GO:0047372">
    <property type="term" value="F:monoacylglycerol lipase activity"/>
    <property type="evidence" value="ECO:0007669"/>
    <property type="project" value="TreeGrafter"/>
</dbReference>
<dbReference type="InterPro" id="IPR029058">
    <property type="entry name" value="AB_hydrolase_fold"/>
</dbReference>
<dbReference type="Proteomes" id="UP000288716">
    <property type="component" value="Unassembled WGS sequence"/>
</dbReference>